<evidence type="ECO:0000313" key="4">
    <source>
        <dbReference type="Proteomes" id="UP001642409"/>
    </source>
</evidence>
<evidence type="ECO:0000313" key="3">
    <source>
        <dbReference type="EMBL" id="CAL6093543.1"/>
    </source>
</evidence>
<proteinExistence type="predicted"/>
<protein>
    <submittedName>
        <fullName evidence="3">Hypothetical_protein</fullName>
    </submittedName>
</protein>
<reference evidence="2" key="1">
    <citation type="submission" date="2023-06" db="EMBL/GenBank/DDBJ databases">
        <authorList>
            <person name="Kurt Z."/>
        </authorList>
    </citation>
    <scope>NUCLEOTIDE SEQUENCE</scope>
</reference>
<feature type="compositionally biased region" description="Polar residues" evidence="1">
    <location>
        <begin position="30"/>
        <end position="39"/>
    </location>
</feature>
<dbReference type="EMBL" id="CATOUU010001060">
    <property type="protein sequence ID" value="CAI9969492.1"/>
    <property type="molecule type" value="Genomic_DNA"/>
</dbReference>
<organism evidence="2">
    <name type="scientific">Hexamita inflata</name>
    <dbReference type="NCBI Taxonomy" id="28002"/>
    <lineage>
        <taxon>Eukaryota</taxon>
        <taxon>Metamonada</taxon>
        <taxon>Diplomonadida</taxon>
        <taxon>Hexamitidae</taxon>
        <taxon>Hexamitinae</taxon>
        <taxon>Hexamita</taxon>
    </lineage>
</organism>
<feature type="compositionally biased region" description="Low complexity" evidence="1">
    <location>
        <begin position="20"/>
        <end position="29"/>
    </location>
</feature>
<sequence>MLEVNHIKQKVIFLRSGLSDSGSSLQISGNNDQEQQDTQQLACSTLQQQSVTAEQLDTSTFQSPKQCSDIDHEPKQDGSQKLDDSMLQIIDKSQKQLEEQLQPYNDEVEQTIRHFHTNKYDAFDTFKSIISSQVLRESKRKTPQVQFFLSASESESQIFVEQKQDRFIEYEQQQIEQQVELKPKKPVKPTRHSTTHQLRKSIRQLQQTYQNELILFRTLVKTELDAQKLAFVHRKSKLDVFTFLNTLSLANNWYIMNQMNSGKVHFDKEKLLGIMSQCTDIQMMIQRTQEPVFVLFAMTAEISQ</sequence>
<dbReference type="AlphaFoldDB" id="A0AA86UYF3"/>
<dbReference type="EMBL" id="CAXDID020000459">
    <property type="protein sequence ID" value="CAL6093543.1"/>
    <property type="molecule type" value="Genomic_DNA"/>
</dbReference>
<reference evidence="3 4" key="2">
    <citation type="submission" date="2024-07" db="EMBL/GenBank/DDBJ databases">
        <authorList>
            <person name="Akdeniz Z."/>
        </authorList>
    </citation>
    <scope>NUCLEOTIDE SEQUENCE [LARGE SCALE GENOMIC DNA]</scope>
</reference>
<feature type="compositionally biased region" description="Basic and acidic residues" evidence="1">
    <location>
        <begin position="68"/>
        <end position="81"/>
    </location>
</feature>
<evidence type="ECO:0000256" key="1">
    <source>
        <dbReference type="SAM" id="MobiDB-lite"/>
    </source>
</evidence>
<feature type="region of interest" description="Disordered" evidence="1">
    <location>
        <begin position="20"/>
        <end position="39"/>
    </location>
</feature>
<feature type="compositionally biased region" description="Polar residues" evidence="1">
    <location>
        <begin position="55"/>
        <end position="66"/>
    </location>
</feature>
<evidence type="ECO:0000313" key="2">
    <source>
        <dbReference type="EMBL" id="CAI9969492.1"/>
    </source>
</evidence>
<accession>A0AA86UYF3</accession>
<comment type="caution">
    <text evidence="2">The sequence shown here is derived from an EMBL/GenBank/DDBJ whole genome shotgun (WGS) entry which is preliminary data.</text>
</comment>
<name>A0AA86UYF3_9EUKA</name>
<dbReference type="Proteomes" id="UP001642409">
    <property type="component" value="Unassembled WGS sequence"/>
</dbReference>
<keyword evidence="4" id="KW-1185">Reference proteome</keyword>
<gene>
    <name evidence="2" type="ORF">HINF_LOCUS57137</name>
    <name evidence="3" type="ORF">HINF_LOCUS67040</name>
</gene>
<feature type="region of interest" description="Disordered" evidence="1">
    <location>
        <begin position="55"/>
        <end position="81"/>
    </location>
</feature>